<sequence>MRSISCWAALLLRTTHTSALTVAYSPSTSCAMATRPRSTDTPPMFSRVRATGRGMNVRAPRYPMRTPPRHRAGPAR</sequence>
<name>A0A6B0U4M9_IXORI</name>
<proteinExistence type="predicted"/>
<organism evidence="3">
    <name type="scientific">Ixodes ricinus</name>
    <name type="common">Common tick</name>
    <name type="synonym">Acarus ricinus</name>
    <dbReference type="NCBI Taxonomy" id="34613"/>
    <lineage>
        <taxon>Eukaryota</taxon>
        <taxon>Metazoa</taxon>
        <taxon>Ecdysozoa</taxon>
        <taxon>Arthropoda</taxon>
        <taxon>Chelicerata</taxon>
        <taxon>Arachnida</taxon>
        <taxon>Acari</taxon>
        <taxon>Parasitiformes</taxon>
        <taxon>Ixodida</taxon>
        <taxon>Ixodoidea</taxon>
        <taxon>Ixodidae</taxon>
        <taxon>Ixodinae</taxon>
        <taxon>Ixodes</taxon>
    </lineage>
</organism>
<evidence type="ECO:0000256" key="2">
    <source>
        <dbReference type="SAM" id="SignalP"/>
    </source>
</evidence>
<keyword evidence="2" id="KW-0732">Signal</keyword>
<feature type="chain" id="PRO_5025553941" evidence="2">
    <location>
        <begin position="20"/>
        <end position="76"/>
    </location>
</feature>
<feature type="signal peptide" evidence="2">
    <location>
        <begin position="1"/>
        <end position="19"/>
    </location>
</feature>
<dbReference type="EMBL" id="GIFC01001452">
    <property type="protein sequence ID" value="MXU83535.1"/>
    <property type="molecule type" value="Transcribed_RNA"/>
</dbReference>
<accession>A0A6B0U4M9</accession>
<reference evidence="3" key="1">
    <citation type="submission" date="2019-12" db="EMBL/GenBank/DDBJ databases">
        <title>An insight into the sialome of adult female Ixodes ricinus ticks feeding for 6 days.</title>
        <authorList>
            <person name="Perner J."/>
            <person name="Ribeiro J.M.C."/>
        </authorList>
    </citation>
    <scope>NUCLEOTIDE SEQUENCE</scope>
    <source>
        <strain evidence="3">Semi-engorged</strain>
        <tissue evidence="3">Salivary glands</tissue>
    </source>
</reference>
<evidence type="ECO:0000313" key="3">
    <source>
        <dbReference type="EMBL" id="MXU83535.1"/>
    </source>
</evidence>
<dbReference type="AlphaFoldDB" id="A0A6B0U4M9"/>
<feature type="compositionally biased region" description="Basic residues" evidence="1">
    <location>
        <begin position="67"/>
        <end position="76"/>
    </location>
</feature>
<feature type="region of interest" description="Disordered" evidence="1">
    <location>
        <begin position="31"/>
        <end position="76"/>
    </location>
</feature>
<protein>
    <submittedName>
        <fullName evidence="3">Putative secreted protein</fullName>
    </submittedName>
</protein>
<evidence type="ECO:0000256" key="1">
    <source>
        <dbReference type="SAM" id="MobiDB-lite"/>
    </source>
</evidence>